<accession>A0AAV5S7Z5</accession>
<dbReference type="SMART" id="SM00320">
    <property type="entry name" value="WD40"/>
    <property type="match status" value="6"/>
</dbReference>
<dbReference type="PANTHER" id="PTHR22847:SF637">
    <property type="entry name" value="WD REPEAT DOMAIN 5B"/>
    <property type="match status" value="1"/>
</dbReference>
<dbReference type="Gene3D" id="2.130.10.10">
    <property type="entry name" value="YVTN repeat-like/Quinoprotein amine dehydrogenase"/>
    <property type="match status" value="1"/>
</dbReference>
<evidence type="ECO:0000256" key="1">
    <source>
        <dbReference type="ARBA" id="ARBA00022574"/>
    </source>
</evidence>
<dbReference type="PROSITE" id="PS50294">
    <property type="entry name" value="WD_REPEATS_REGION"/>
    <property type="match status" value="1"/>
</dbReference>
<feature type="repeat" description="WD" evidence="3">
    <location>
        <begin position="197"/>
        <end position="231"/>
    </location>
</feature>
<reference evidence="4 5" key="1">
    <citation type="journal article" date="2023" name="Elife">
        <title>Identification of key yeast species and microbe-microbe interactions impacting larval growth of Drosophila in the wild.</title>
        <authorList>
            <person name="Mure A."/>
            <person name="Sugiura Y."/>
            <person name="Maeda R."/>
            <person name="Honda K."/>
            <person name="Sakurai N."/>
            <person name="Takahashi Y."/>
            <person name="Watada M."/>
            <person name="Katoh T."/>
            <person name="Gotoh A."/>
            <person name="Gotoh Y."/>
            <person name="Taniguchi I."/>
            <person name="Nakamura K."/>
            <person name="Hayashi T."/>
            <person name="Katayama T."/>
            <person name="Uemura T."/>
            <person name="Hattori Y."/>
        </authorList>
    </citation>
    <scope>NUCLEOTIDE SEQUENCE [LARGE SCALE GENOMIC DNA]</scope>
    <source>
        <strain evidence="4 5">KH-74</strain>
    </source>
</reference>
<gene>
    <name evidence="4" type="ORF">DAKH74_052950</name>
</gene>
<keyword evidence="5" id="KW-1185">Reference proteome</keyword>
<dbReference type="EMBL" id="BTGD01000025">
    <property type="protein sequence ID" value="GMM58678.1"/>
    <property type="molecule type" value="Genomic_DNA"/>
</dbReference>
<dbReference type="Proteomes" id="UP001377567">
    <property type="component" value="Unassembled WGS sequence"/>
</dbReference>
<dbReference type="InterPro" id="IPR036322">
    <property type="entry name" value="WD40_repeat_dom_sf"/>
</dbReference>
<dbReference type="AlphaFoldDB" id="A0AAV5S7Z5"/>
<evidence type="ECO:0000256" key="2">
    <source>
        <dbReference type="ARBA" id="ARBA00022737"/>
    </source>
</evidence>
<name>A0AAV5S7Z5_MAUHU</name>
<feature type="repeat" description="WD" evidence="3">
    <location>
        <begin position="139"/>
        <end position="181"/>
    </location>
</feature>
<feature type="repeat" description="WD" evidence="3">
    <location>
        <begin position="97"/>
        <end position="138"/>
    </location>
</feature>
<proteinExistence type="predicted"/>
<dbReference type="PRINTS" id="PR00320">
    <property type="entry name" value="GPROTEINBRPT"/>
</dbReference>
<protein>
    <submittedName>
        <fullName evidence="4">Swd3 protein</fullName>
    </submittedName>
</protein>
<evidence type="ECO:0000313" key="4">
    <source>
        <dbReference type="EMBL" id="GMM58678.1"/>
    </source>
</evidence>
<dbReference type="SUPFAM" id="SSF50978">
    <property type="entry name" value="WD40 repeat-like"/>
    <property type="match status" value="1"/>
</dbReference>
<dbReference type="InterPro" id="IPR020472">
    <property type="entry name" value="WD40_PAC1"/>
</dbReference>
<dbReference type="InterPro" id="IPR015943">
    <property type="entry name" value="WD40/YVTN_repeat-like_dom_sf"/>
</dbReference>
<evidence type="ECO:0000313" key="5">
    <source>
        <dbReference type="Proteomes" id="UP001377567"/>
    </source>
</evidence>
<keyword evidence="1 3" id="KW-0853">WD repeat</keyword>
<dbReference type="InterPro" id="IPR019775">
    <property type="entry name" value="WD40_repeat_CS"/>
</dbReference>
<organism evidence="4 5">
    <name type="scientific">Maudiozyma humilis</name>
    <name type="common">Sour dough yeast</name>
    <name type="synonym">Kazachstania humilis</name>
    <dbReference type="NCBI Taxonomy" id="51915"/>
    <lineage>
        <taxon>Eukaryota</taxon>
        <taxon>Fungi</taxon>
        <taxon>Dikarya</taxon>
        <taxon>Ascomycota</taxon>
        <taxon>Saccharomycotina</taxon>
        <taxon>Saccharomycetes</taxon>
        <taxon>Saccharomycetales</taxon>
        <taxon>Saccharomycetaceae</taxon>
        <taxon>Maudiozyma</taxon>
    </lineage>
</organism>
<dbReference type="PANTHER" id="PTHR22847">
    <property type="entry name" value="WD40 REPEAT PROTEIN"/>
    <property type="match status" value="1"/>
</dbReference>
<dbReference type="Pfam" id="PF00400">
    <property type="entry name" value="WD40"/>
    <property type="match status" value="4"/>
</dbReference>
<sequence>MFTLTCSPEVPHSAGTTPSCSAAKVSPNGQFCAIPLDTRVLIIETQNGSLHKTLQTQHTSGISDVCWSPDGQCVATASDDCSVGITHVWLYGPLHRLFGHTAPVLSLCYNSRGNLLFSSSMDESIKIWDVLNGSLIKTISAHSDPVVSIDLPALDSSVLASGSYDGLIRIFDSHTGHCLKTLTYDKDWKSEDGVVPISQVKFSRNAKFLLVKSLDGVVKVWDCIRGDVVRTLRTEETAHLTYSCGMDFVYPESDPSAPPLTPLVVSGDEHGKVFCWDVQTKKLLQELDTGFATPIISIDCHGSLMSVLTLDGHCQLYKWEHGPQ</sequence>
<dbReference type="GO" id="GO:0048188">
    <property type="term" value="C:Set1C/COMPASS complex"/>
    <property type="evidence" value="ECO:0007669"/>
    <property type="project" value="TreeGrafter"/>
</dbReference>
<evidence type="ECO:0000256" key="3">
    <source>
        <dbReference type="PROSITE-ProRule" id="PRU00221"/>
    </source>
</evidence>
<comment type="caution">
    <text evidence="4">The sequence shown here is derived from an EMBL/GenBank/DDBJ whole genome shotgun (WGS) entry which is preliminary data.</text>
</comment>
<dbReference type="PROSITE" id="PS00678">
    <property type="entry name" value="WD_REPEATS_1"/>
    <property type="match status" value="1"/>
</dbReference>
<keyword evidence="2" id="KW-0677">Repeat</keyword>
<dbReference type="GO" id="GO:0042393">
    <property type="term" value="F:histone binding"/>
    <property type="evidence" value="ECO:0007669"/>
    <property type="project" value="TreeGrafter"/>
</dbReference>
<dbReference type="InterPro" id="IPR001680">
    <property type="entry name" value="WD40_rpt"/>
</dbReference>
<dbReference type="PROSITE" id="PS50082">
    <property type="entry name" value="WD_REPEATS_2"/>
    <property type="match status" value="3"/>
</dbReference>